<dbReference type="EMBL" id="OZ035833">
    <property type="protein sequence ID" value="CAL1573264.1"/>
    <property type="molecule type" value="Genomic_DNA"/>
</dbReference>
<name>A0AAV2JD32_KNICA</name>
<feature type="chain" id="PRO_5043427318" evidence="1">
    <location>
        <begin position="23"/>
        <end position="185"/>
    </location>
</feature>
<protein>
    <submittedName>
        <fullName evidence="2">Uncharacterized protein</fullName>
    </submittedName>
</protein>
<gene>
    <name evidence="2" type="ORF">KC01_LOCUS5200</name>
</gene>
<sequence>MKACLCLLVCVAAAVWVRQSLAAPRRSSPFNLKTILDKIDNYDHVRSKGKWLASVRNFTEGHGRCGDSFFCAVHGIFHKHSNATNEKQDRVILANLENYIKQQDLNCTSILPSPLNTTVWYQTEIFLDDGCLRGLGPLGAERRDGLRGVGCRRSSGTSSRGSARSQHGFVMSRFKGIKTMRGATR</sequence>
<dbReference type="Proteomes" id="UP001497482">
    <property type="component" value="Chromosome 11"/>
</dbReference>
<organism evidence="2 3">
    <name type="scientific">Knipowitschia caucasica</name>
    <name type="common">Caucasian dwarf goby</name>
    <name type="synonym">Pomatoschistus caucasicus</name>
    <dbReference type="NCBI Taxonomy" id="637954"/>
    <lineage>
        <taxon>Eukaryota</taxon>
        <taxon>Metazoa</taxon>
        <taxon>Chordata</taxon>
        <taxon>Craniata</taxon>
        <taxon>Vertebrata</taxon>
        <taxon>Euteleostomi</taxon>
        <taxon>Actinopterygii</taxon>
        <taxon>Neopterygii</taxon>
        <taxon>Teleostei</taxon>
        <taxon>Neoteleostei</taxon>
        <taxon>Acanthomorphata</taxon>
        <taxon>Gobiaria</taxon>
        <taxon>Gobiiformes</taxon>
        <taxon>Gobioidei</taxon>
        <taxon>Gobiidae</taxon>
        <taxon>Gobiinae</taxon>
        <taxon>Knipowitschia</taxon>
    </lineage>
</organism>
<evidence type="ECO:0000313" key="3">
    <source>
        <dbReference type="Proteomes" id="UP001497482"/>
    </source>
</evidence>
<accession>A0AAV2JD32</accession>
<proteinExistence type="predicted"/>
<keyword evidence="1" id="KW-0732">Signal</keyword>
<feature type="signal peptide" evidence="1">
    <location>
        <begin position="1"/>
        <end position="22"/>
    </location>
</feature>
<dbReference type="AlphaFoldDB" id="A0AAV2JD32"/>
<keyword evidence="3" id="KW-1185">Reference proteome</keyword>
<evidence type="ECO:0000256" key="1">
    <source>
        <dbReference type="SAM" id="SignalP"/>
    </source>
</evidence>
<evidence type="ECO:0000313" key="2">
    <source>
        <dbReference type="EMBL" id="CAL1573264.1"/>
    </source>
</evidence>
<reference evidence="2 3" key="1">
    <citation type="submission" date="2024-04" db="EMBL/GenBank/DDBJ databases">
        <authorList>
            <person name="Waldvogel A.-M."/>
            <person name="Schoenle A."/>
        </authorList>
    </citation>
    <scope>NUCLEOTIDE SEQUENCE [LARGE SCALE GENOMIC DNA]</scope>
</reference>